<dbReference type="VEuPathDB" id="FungiDB:Z519_01735"/>
<sequence length="667" mass="75240">MALEYLPQGSSQLSLVDHGDLPELDNAAPGYLTATPNSSNLEIEDNATAREHFGRQLLIEVIWYVRMIPYKSRACTECKKHKVRCDQSPGQSSCVRCGKYGYRCVSSNKLERIIEDDQDWKRGADTNIIQLQAAVTELLQRNGMPPLSSFPASPMEMSNRDRLRLGFAAGATKDNREGRTRETSQEPAAEQEIVSAPMRSLFEVTKLRNIRSDVPQQRTTRTPEDDLISRGALPHYVARELFSFFDRTMNHILWGGIALIHRDLESARRSSSLLCAAILAVAALHIPQGDEIFEFCYSEFVSLVSGSIICRDHNLDDIRALCIGAFWLSDLSWKLSGVAVRIATELNLHQSFHKMQRGEPDQYERAQLWYLLYVCDHHYSIAYGRPPVIHDNAAIKGYEAFLNAPTAGPADIRLMAQVALFIILTNTYHIFGSDSQQPLDEEDFTTLRAFCLEVEEWRMKWQPRIAPNPYVGSYPSKGVVLHYHFAKLQLNSLALRAILPSHQFSLDRREAANSAIASAMSTMNLVLHEPDIRNAVAHVTLFKHTMIAFAAVFLLKVVWSWNSASLNIERRQVLDLVQAVVELMSSVQASRRHLCRHIATGLSKMISRLKTKFLAQSRRDGDDTFNITTVIDDNSYGSISESVSDAFGFEDDWMLTSSIDPFCFSIT</sequence>
<evidence type="ECO:0000313" key="9">
    <source>
        <dbReference type="EMBL" id="KIW98151.1"/>
    </source>
</evidence>
<evidence type="ECO:0000256" key="6">
    <source>
        <dbReference type="ARBA" id="ARBA00023242"/>
    </source>
</evidence>
<dbReference type="SMART" id="SM00066">
    <property type="entry name" value="GAL4"/>
    <property type="match status" value="1"/>
</dbReference>
<name>A0A0D2F7S7_CLAB1</name>
<feature type="region of interest" description="Disordered" evidence="7">
    <location>
        <begin position="170"/>
        <end position="191"/>
    </location>
</feature>
<keyword evidence="6" id="KW-0539">Nucleus</keyword>
<dbReference type="CDD" id="cd12148">
    <property type="entry name" value="fungal_TF_MHR"/>
    <property type="match status" value="1"/>
</dbReference>
<reference evidence="9" key="1">
    <citation type="submission" date="2015-01" db="EMBL/GenBank/DDBJ databases">
        <title>The Genome Sequence of Cladophialophora bantiana CBS 173.52.</title>
        <authorList>
            <consortium name="The Broad Institute Genomics Platform"/>
            <person name="Cuomo C."/>
            <person name="de Hoog S."/>
            <person name="Gorbushina A."/>
            <person name="Stielow B."/>
            <person name="Teixiera M."/>
            <person name="Abouelleil A."/>
            <person name="Chapman S.B."/>
            <person name="Priest M."/>
            <person name="Young S.K."/>
            <person name="Wortman J."/>
            <person name="Nusbaum C."/>
            <person name="Birren B."/>
        </authorList>
    </citation>
    <scope>NUCLEOTIDE SEQUENCE [LARGE SCALE GENOMIC DNA]</scope>
    <source>
        <strain evidence="9">CBS 173.52</strain>
    </source>
</reference>
<comment type="subcellular location">
    <subcellularLocation>
        <location evidence="1">Nucleus</location>
    </subcellularLocation>
</comment>
<dbReference type="PROSITE" id="PS50048">
    <property type="entry name" value="ZN2_CY6_FUNGAL_2"/>
    <property type="match status" value="1"/>
</dbReference>
<evidence type="ECO:0000256" key="5">
    <source>
        <dbReference type="ARBA" id="ARBA00023163"/>
    </source>
</evidence>
<keyword evidence="4" id="KW-0238">DNA-binding</keyword>
<dbReference type="InterPro" id="IPR007219">
    <property type="entry name" value="XnlR_reg_dom"/>
</dbReference>
<protein>
    <recommendedName>
        <fullName evidence="8">Zn(2)-C6 fungal-type domain-containing protein</fullName>
    </recommendedName>
</protein>
<dbReference type="GeneID" id="27694663"/>
<keyword evidence="5" id="KW-0804">Transcription</keyword>
<dbReference type="GO" id="GO:0000976">
    <property type="term" value="F:transcription cis-regulatory region binding"/>
    <property type="evidence" value="ECO:0007669"/>
    <property type="project" value="TreeGrafter"/>
</dbReference>
<evidence type="ECO:0000313" key="10">
    <source>
        <dbReference type="Proteomes" id="UP000053789"/>
    </source>
</evidence>
<dbReference type="Proteomes" id="UP000053789">
    <property type="component" value="Unassembled WGS sequence"/>
</dbReference>
<dbReference type="CDD" id="cd00067">
    <property type="entry name" value="GAL4"/>
    <property type="match status" value="1"/>
</dbReference>
<dbReference type="GO" id="GO:0006351">
    <property type="term" value="P:DNA-templated transcription"/>
    <property type="evidence" value="ECO:0007669"/>
    <property type="project" value="InterPro"/>
</dbReference>
<dbReference type="EMBL" id="KN846981">
    <property type="protein sequence ID" value="KIW98151.1"/>
    <property type="molecule type" value="Genomic_DNA"/>
</dbReference>
<dbReference type="SUPFAM" id="SSF57701">
    <property type="entry name" value="Zn2/Cys6 DNA-binding domain"/>
    <property type="match status" value="1"/>
</dbReference>
<keyword evidence="2" id="KW-0479">Metal-binding</keyword>
<organism evidence="9 10">
    <name type="scientific">Cladophialophora bantiana (strain ATCC 10958 / CBS 173.52 / CDC B-1940 / NIH 8579)</name>
    <name type="common">Xylohypha bantiana</name>
    <dbReference type="NCBI Taxonomy" id="1442370"/>
    <lineage>
        <taxon>Eukaryota</taxon>
        <taxon>Fungi</taxon>
        <taxon>Dikarya</taxon>
        <taxon>Ascomycota</taxon>
        <taxon>Pezizomycotina</taxon>
        <taxon>Eurotiomycetes</taxon>
        <taxon>Chaetothyriomycetidae</taxon>
        <taxon>Chaetothyriales</taxon>
        <taxon>Herpotrichiellaceae</taxon>
        <taxon>Cladophialophora</taxon>
    </lineage>
</organism>
<accession>A0A0D2F7S7</accession>
<dbReference type="InterPro" id="IPR036864">
    <property type="entry name" value="Zn2-C6_fun-type_DNA-bd_sf"/>
</dbReference>
<keyword evidence="3" id="KW-0805">Transcription regulation</keyword>
<proteinExistence type="predicted"/>
<evidence type="ECO:0000256" key="3">
    <source>
        <dbReference type="ARBA" id="ARBA00023015"/>
    </source>
</evidence>
<dbReference type="PANTHER" id="PTHR31845">
    <property type="entry name" value="FINGER DOMAIN PROTEIN, PUTATIVE-RELATED"/>
    <property type="match status" value="1"/>
</dbReference>
<dbReference type="SMART" id="SM00906">
    <property type="entry name" value="Fungal_trans"/>
    <property type="match status" value="1"/>
</dbReference>
<dbReference type="Gene3D" id="4.10.240.10">
    <property type="entry name" value="Zn(2)-C6 fungal-type DNA-binding domain"/>
    <property type="match status" value="1"/>
</dbReference>
<dbReference type="InterPro" id="IPR001138">
    <property type="entry name" value="Zn2Cys6_DnaBD"/>
</dbReference>
<feature type="compositionally biased region" description="Basic and acidic residues" evidence="7">
    <location>
        <begin position="173"/>
        <end position="184"/>
    </location>
</feature>
<feature type="domain" description="Zn(2)-C6 fungal-type" evidence="8">
    <location>
        <begin position="74"/>
        <end position="106"/>
    </location>
</feature>
<keyword evidence="10" id="KW-1185">Reference proteome</keyword>
<evidence type="ECO:0000256" key="4">
    <source>
        <dbReference type="ARBA" id="ARBA00023125"/>
    </source>
</evidence>
<dbReference type="GO" id="GO:0005634">
    <property type="term" value="C:nucleus"/>
    <property type="evidence" value="ECO:0007669"/>
    <property type="project" value="UniProtKB-SubCell"/>
</dbReference>
<dbReference type="OrthoDB" id="4060227at2759"/>
<evidence type="ECO:0000256" key="2">
    <source>
        <dbReference type="ARBA" id="ARBA00022723"/>
    </source>
</evidence>
<dbReference type="InterPro" id="IPR051089">
    <property type="entry name" value="prtT"/>
</dbReference>
<evidence type="ECO:0000259" key="8">
    <source>
        <dbReference type="PROSITE" id="PS50048"/>
    </source>
</evidence>
<evidence type="ECO:0000256" key="7">
    <source>
        <dbReference type="SAM" id="MobiDB-lite"/>
    </source>
</evidence>
<dbReference type="HOGENOM" id="CLU_011003_0_1_1"/>
<dbReference type="GO" id="GO:0008270">
    <property type="term" value="F:zinc ion binding"/>
    <property type="evidence" value="ECO:0007669"/>
    <property type="project" value="InterPro"/>
</dbReference>
<dbReference type="PROSITE" id="PS00463">
    <property type="entry name" value="ZN2_CY6_FUNGAL_1"/>
    <property type="match status" value="1"/>
</dbReference>
<dbReference type="Pfam" id="PF00172">
    <property type="entry name" value="Zn_clus"/>
    <property type="match status" value="1"/>
</dbReference>
<dbReference type="RefSeq" id="XP_016624820.1">
    <property type="nucleotide sequence ID" value="XM_016759492.1"/>
</dbReference>
<evidence type="ECO:0000256" key="1">
    <source>
        <dbReference type="ARBA" id="ARBA00004123"/>
    </source>
</evidence>
<dbReference type="PANTHER" id="PTHR31845:SF17">
    <property type="entry name" value="ZN(II)2CYS6 TRANSCRIPTION FACTOR (EUROFUNG)"/>
    <property type="match status" value="1"/>
</dbReference>
<gene>
    <name evidence="9" type="ORF">Z519_01735</name>
</gene>
<dbReference type="AlphaFoldDB" id="A0A0D2F7S7"/>
<dbReference type="GO" id="GO:0000981">
    <property type="term" value="F:DNA-binding transcription factor activity, RNA polymerase II-specific"/>
    <property type="evidence" value="ECO:0007669"/>
    <property type="project" value="InterPro"/>
</dbReference>